<gene>
    <name evidence="6" type="ORF">CUNI_LOCUS20698</name>
</gene>
<dbReference type="SMART" id="SM00320">
    <property type="entry name" value="WD40"/>
    <property type="match status" value="7"/>
</dbReference>
<feature type="repeat" description="WD" evidence="5">
    <location>
        <begin position="167"/>
        <end position="198"/>
    </location>
</feature>
<dbReference type="HAMAP" id="MF_03037">
    <property type="entry name" value="ciao1"/>
    <property type="match status" value="1"/>
</dbReference>
<dbReference type="CDD" id="cd00200">
    <property type="entry name" value="WD40"/>
    <property type="match status" value="1"/>
</dbReference>
<evidence type="ECO:0000256" key="3">
    <source>
        <dbReference type="ARBA" id="ARBA00060126"/>
    </source>
</evidence>
<evidence type="ECO:0000256" key="5">
    <source>
        <dbReference type="PROSITE-ProRule" id="PRU00221"/>
    </source>
</evidence>
<dbReference type="PRINTS" id="PR00320">
    <property type="entry name" value="GPROTEINBRPT"/>
</dbReference>
<comment type="function">
    <text evidence="4">Essential component of the cytosolic iron-sulfur (Fe/S) protein assembly machinery. Required for the maturation of extramitochondrial Fe/S proteins.</text>
</comment>
<dbReference type="PANTHER" id="PTHR19920">
    <property type="entry name" value="WD40 PROTEIN CIAO1"/>
    <property type="match status" value="1"/>
</dbReference>
<comment type="function">
    <text evidence="3">Key component of the cytosolic iron-sulfur protein assembly (CIA) complex, a multiprotein complex that mediates the incorporation of iron-sulfur cluster into extramitochondrial Fe/S proteins. As a CIA complex component, interacts specifically with CIAO2A or CIAO2B and MMS19 to assist different branches of iron-sulfur protein assembly, depending of its interactors. The complex CIAO1:CIAO2B:MMS19 binds to and facilitates the assembly of most cytosolic-nuclear Fe/S proteins. CIAO1:CIAO2A specifically matures ACO1 and stabilizes IREB2. Seems to specifically modulate the transactivation activity of WT1. As part of the mitotic spindle-associated MMXD complex it may play a role in chromosome segregation.</text>
</comment>
<dbReference type="PROSITE" id="PS50082">
    <property type="entry name" value="WD_REPEATS_2"/>
    <property type="match status" value="6"/>
</dbReference>
<dbReference type="PANTHER" id="PTHR19920:SF0">
    <property type="entry name" value="CYTOSOLIC IRON-SULFUR PROTEIN ASSEMBLY PROTEIN CIAO1-RELATED"/>
    <property type="match status" value="1"/>
</dbReference>
<dbReference type="PROSITE" id="PS50294">
    <property type="entry name" value="WD_REPEATS_REGION"/>
    <property type="match status" value="5"/>
</dbReference>
<reference evidence="6" key="1">
    <citation type="submission" date="2021-04" db="EMBL/GenBank/DDBJ databases">
        <authorList>
            <consortium name="Molecular Ecology Group"/>
        </authorList>
    </citation>
    <scope>NUCLEOTIDE SEQUENCE</scope>
</reference>
<dbReference type="PROSITE" id="PS00678">
    <property type="entry name" value="WD_REPEATS_1"/>
    <property type="match status" value="1"/>
</dbReference>
<dbReference type="OrthoDB" id="284782at2759"/>
<dbReference type="FunFam" id="2.130.10.10:FF:000136">
    <property type="entry name" value="Probable cytosolic iron-sulfur protein assembly protein CIAO1"/>
    <property type="match status" value="1"/>
</dbReference>
<sequence length="358" mass="39843">MIIPLQKNVRQLLFDCFQIQDLIMGTLQEVQTLHGHTDRVWCVSWSPSGALLASCSGDKTIRIWSKEGDEWICKSVLTDGHTRTVRSVSWSPCGQYLAAASFDATTSVWSRKSGEFECLATLEGHENEVKCAAWSCTGSLLATCSRDKSVWIWEVSADEEFECASVLSTHSQDVKHVRWHPSKEILASCGYDDTIRLFREASDDWECCNTLKGHQSTVWSIDFDKTGSRLASCSGDKTVKIWQEYEPGNPESVATEDNISAWKNVCTIGGYHERPIYDISWCHLTGNIATAGGDDSLCVFQELPSPDPKNQPHFELAARARAAHGQDVNSIAWNPKQEGLLASCSDDETVKLWALSKD</sequence>
<feature type="repeat" description="WD" evidence="5">
    <location>
        <begin position="122"/>
        <end position="163"/>
    </location>
</feature>
<dbReference type="InterPro" id="IPR001680">
    <property type="entry name" value="WD40_rpt"/>
</dbReference>
<dbReference type="InterPro" id="IPR020472">
    <property type="entry name" value="WD40_PAC1"/>
</dbReference>
<keyword evidence="7" id="KW-1185">Reference proteome</keyword>
<protein>
    <recommendedName>
        <fullName evidence="4">Probable cytosolic iron-sulfur protein assembly protein CIAO1 homolog</fullName>
    </recommendedName>
</protein>
<evidence type="ECO:0000256" key="2">
    <source>
        <dbReference type="ARBA" id="ARBA00022737"/>
    </source>
</evidence>
<dbReference type="InterPro" id="IPR015943">
    <property type="entry name" value="WD40/YVTN_repeat-like_dom_sf"/>
</dbReference>
<dbReference type="InterPro" id="IPR028608">
    <property type="entry name" value="CIAO1/Cia1"/>
</dbReference>
<accession>A0A8S4A423</accession>
<dbReference type="GO" id="GO:0016226">
    <property type="term" value="P:iron-sulfur cluster assembly"/>
    <property type="evidence" value="ECO:0007669"/>
    <property type="project" value="UniProtKB-UniRule"/>
</dbReference>
<organism evidence="6 7">
    <name type="scientific">Candidula unifasciata</name>
    <dbReference type="NCBI Taxonomy" id="100452"/>
    <lineage>
        <taxon>Eukaryota</taxon>
        <taxon>Metazoa</taxon>
        <taxon>Spiralia</taxon>
        <taxon>Lophotrochozoa</taxon>
        <taxon>Mollusca</taxon>
        <taxon>Gastropoda</taxon>
        <taxon>Heterobranchia</taxon>
        <taxon>Euthyneura</taxon>
        <taxon>Panpulmonata</taxon>
        <taxon>Eupulmonata</taxon>
        <taxon>Stylommatophora</taxon>
        <taxon>Helicina</taxon>
        <taxon>Helicoidea</taxon>
        <taxon>Geomitridae</taxon>
        <taxon>Candidula</taxon>
    </lineage>
</organism>
<name>A0A8S4A423_9EUPU</name>
<dbReference type="Proteomes" id="UP000678393">
    <property type="component" value="Unassembled WGS sequence"/>
</dbReference>
<dbReference type="SUPFAM" id="SSF50978">
    <property type="entry name" value="WD40 repeat-like"/>
    <property type="match status" value="1"/>
</dbReference>
<dbReference type="AlphaFoldDB" id="A0A8S4A423"/>
<proteinExistence type="inferred from homology"/>
<dbReference type="Gene3D" id="2.130.10.10">
    <property type="entry name" value="YVTN repeat-like/Quinoprotein amine dehydrogenase"/>
    <property type="match status" value="1"/>
</dbReference>
<feature type="repeat" description="WD" evidence="5">
    <location>
        <begin position="78"/>
        <end position="115"/>
    </location>
</feature>
<feature type="repeat" description="WD" evidence="5">
    <location>
        <begin position="33"/>
        <end position="65"/>
    </location>
</feature>
<dbReference type="GO" id="GO:0097361">
    <property type="term" value="C:cytosolic [4Fe-4S] assembly targeting complex"/>
    <property type="evidence" value="ECO:0007669"/>
    <property type="project" value="InterPro"/>
</dbReference>
<evidence type="ECO:0000313" key="7">
    <source>
        <dbReference type="Proteomes" id="UP000678393"/>
    </source>
</evidence>
<comment type="caution">
    <text evidence="6">The sequence shown here is derived from an EMBL/GenBank/DDBJ whole genome shotgun (WGS) entry which is preliminary data.</text>
</comment>
<dbReference type="InterPro" id="IPR019775">
    <property type="entry name" value="WD40_repeat_CS"/>
</dbReference>
<keyword evidence="2" id="KW-0677">Repeat</keyword>
<dbReference type="Pfam" id="PF00400">
    <property type="entry name" value="WD40"/>
    <property type="match status" value="6"/>
</dbReference>
<evidence type="ECO:0000256" key="1">
    <source>
        <dbReference type="ARBA" id="ARBA00022574"/>
    </source>
</evidence>
<dbReference type="InterPro" id="IPR036322">
    <property type="entry name" value="WD40_repeat_dom_sf"/>
</dbReference>
<keyword evidence="1 5" id="KW-0853">WD repeat</keyword>
<feature type="repeat" description="WD" evidence="5">
    <location>
        <begin position="321"/>
        <end position="358"/>
    </location>
</feature>
<evidence type="ECO:0000313" key="6">
    <source>
        <dbReference type="EMBL" id="CAG5135140.1"/>
    </source>
</evidence>
<comment type="similarity">
    <text evidence="4">Belongs to the WD repeat CIA1 family.</text>
</comment>
<evidence type="ECO:0000256" key="4">
    <source>
        <dbReference type="HAMAP-Rule" id="MF_03037"/>
    </source>
</evidence>
<dbReference type="EMBL" id="CAJHNH020007946">
    <property type="protein sequence ID" value="CAG5135140.1"/>
    <property type="molecule type" value="Genomic_DNA"/>
</dbReference>
<feature type="repeat" description="WD" evidence="5">
    <location>
        <begin position="211"/>
        <end position="243"/>
    </location>
</feature>